<dbReference type="Proteomes" id="UP000321638">
    <property type="component" value="Unassembled WGS sequence"/>
</dbReference>
<dbReference type="InterPro" id="IPR036909">
    <property type="entry name" value="Cyt_c-like_dom_sf"/>
</dbReference>
<evidence type="ECO:0000259" key="6">
    <source>
        <dbReference type="PROSITE" id="PS51007"/>
    </source>
</evidence>
<dbReference type="PROSITE" id="PS51007">
    <property type="entry name" value="CYTC"/>
    <property type="match status" value="1"/>
</dbReference>
<dbReference type="AlphaFoldDB" id="A0A5C8PSC4"/>
<keyword evidence="3 4" id="KW-0408">Iron</keyword>
<dbReference type="GO" id="GO:0046872">
    <property type="term" value="F:metal ion binding"/>
    <property type="evidence" value="ECO:0007669"/>
    <property type="project" value="UniProtKB-KW"/>
</dbReference>
<keyword evidence="8" id="KW-1185">Reference proteome</keyword>
<evidence type="ECO:0000313" key="7">
    <source>
        <dbReference type="EMBL" id="TXL79630.1"/>
    </source>
</evidence>
<sequence>MAQIQGWDIDVRGDDGLGLPPGKGTVKQGEEIYLSQCASCHGEFGEGNGRWPELMGGNGTLTSDDPRKTVGSYWPYAPTLFDYVRRTMPFTAPQSLSNDEVYAVTAYILHLNDLLPADAELDAAGLKAIRLPNRDGFIAEDPRPDTKSASEPCMRGCRTAPPRITSDLAERLGVTPTRTPKD</sequence>
<dbReference type="OrthoDB" id="9779283at2"/>
<reference evidence="7 8" key="1">
    <citation type="submission" date="2019-06" db="EMBL/GenBank/DDBJ databases">
        <title>New taxonomy in bacterial strain CC-CFT640, isolated from vineyard.</title>
        <authorList>
            <person name="Lin S.-Y."/>
            <person name="Tsai C.-F."/>
            <person name="Young C.-C."/>
        </authorList>
    </citation>
    <scope>NUCLEOTIDE SEQUENCE [LARGE SCALE GENOMIC DNA]</scope>
    <source>
        <strain evidence="7 8">CC-CFT640</strain>
    </source>
</reference>
<feature type="domain" description="Cytochrome c" evidence="6">
    <location>
        <begin position="24"/>
        <end position="112"/>
    </location>
</feature>
<keyword evidence="2 4" id="KW-0479">Metal-binding</keyword>
<dbReference type="EMBL" id="VDUZ01000005">
    <property type="protein sequence ID" value="TXL79630.1"/>
    <property type="molecule type" value="Genomic_DNA"/>
</dbReference>
<feature type="region of interest" description="Disordered" evidence="5">
    <location>
        <begin position="1"/>
        <end position="22"/>
    </location>
</feature>
<evidence type="ECO:0000256" key="4">
    <source>
        <dbReference type="PROSITE-ProRule" id="PRU00433"/>
    </source>
</evidence>
<protein>
    <submittedName>
        <fullName evidence="7">Cytochrome c</fullName>
    </submittedName>
</protein>
<dbReference type="InterPro" id="IPR009056">
    <property type="entry name" value="Cyt_c-like_dom"/>
</dbReference>
<evidence type="ECO:0000256" key="5">
    <source>
        <dbReference type="SAM" id="MobiDB-lite"/>
    </source>
</evidence>
<gene>
    <name evidence="7" type="ORF">FHP25_05890</name>
</gene>
<dbReference type="Pfam" id="PF00034">
    <property type="entry name" value="Cytochrom_C"/>
    <property type="match status" value="1"/>
</dbReference>
<dbReference type="PANTHER" id="PTHR35008">
    <property type="entry name" value="BLL4482 PROTEIN-RELATED"/>
    <property type="match status" value="1"/>
</dbReference>
<accession>A0A5C8PSC4</accession>
<organism evidence="7 8">
    <name type="scientific">Vineibacter terrae</name>
    <dbReference type="NCBI Taxonomy" id="2586908"/>
    <lineage>
        <taxon>Bacteria</taxon>
        <taxon>Pseudomonadati</taxon>
        <taxon>Pseudomonadota</taxon>
        <taxon>Alphaproteobacteria</taxon>
        <taxon>Hyphomicrobiales</taxon>
        <taxon>Vineibacter</taxon>
    </lineage>
</organism>
<dbReference type="SUPFAM" id="SSF46626">
    <property type="entry name" value="Cytochrome c"/>
    <property type="match status" value="1"/>
</dbReference>
<evidence type="ECO:0000256" key="1">
    <source>
        <dbReference type="ARBA" id="ARBA00022617"/>
    </source>
</evidence>
<dbReference type="Gene3D" id="1.10.760.10">
    <property type="entry name" value="Cytochrome c-like domain"/>
    <property type="match status" value="1"/>
</dbReference>
<evidence type="ECO:0000256" key="3">
    <source>
        <dbReference type="ARBA" id="ARBA00023004"/>
    </source>
</evidence>
<feature type="region of interest" description="Disordered" evidence="5">
    <location>
        <begin position="137"/>
        <end position="182"/>
    </location>
</feature>
<dbReference type="GO" id="GO:0009055">
    <property type="term" value="F:electron transfer activity"/>
    <property type="evidence" value="ECO:0007669"/>
    <property type="project" value="InterPro"/>
</dbReference>
<dbReference type="InterPro" id="IPR051459">
    <property type="entry name" value="Cytochrome_c-type_DH"/>
</dbReference>
<evidence type="ECO:0000313" key="8">
    <source>
        <dbReference type="Proteomes" id="UP000321638"/>
    </source>
</evidence>
<comment type="caution">
    <text evidence="7">The sequence shown here is derived from an EMBL/GenBank/DDBJ whole genome shotgun (WGS) entry which is preliminary data.</text>
</comment>
<dbReference type="GO" id="GO:0020037">
    <property type="term" value="F:heme binding"/>
    <property type="evidence" value="ECO:0007669"/>
    <property type="project" value="InterPro"/>
</dbReference>
<proteinExistence type="predicted"/>
<keyword evidence="1 4" id="KW-0349">Heme</keyword>
<dbReference type="PANTHER" id="PTHR35008:SF8">
    <property type="entry name" value="ALCOHOL DEHYDROGENASE CYTOCHROME C SUBUNIT"/>
    <property type="match status" value="1"/>
</dbReference>
<name>A0A5C8PSC4_9HYPH</name>
<evidence type="ECO:0000256" key="2">
    <source>
        <dbReference type="ARBA" id="ARBA00022723"/>
    </source>
</evidence>